<sequence>MKEGGHVALYIANFRSLASRIGDWGERALIHHFRKGLTSWILDQLASHPSNIDSLQELMDVSLELVTRYHERQKEKKHHQEKKPEASKSNSSRHQDSSSSSHKKKNFYSQKQDKPNSSLLNKVFKLKGSEKKEESRRACVLIVLGSIVLSLVSKGLKTSLPHCQAVFPAREKPE</sequence>
<keyword evidence="3" id="KW-1185">Reference proteome</keyword>
<protein>
    <submittedName>
        <fullName evidence="2">Uncharacterized protein</fullName>
    </submittedName>
</protein>
<gene>
    <name evidence="2" type="ORF">O181_088572</name>
</gene>
<name>A0A9Q3P5C2_9BASI</name>
<reference evidence="2" key="1">
    <citation type="submission" date="2021-03" db="EMBL/GenBank/DDBJ databases">
        <title>Draft genome sequence of rust myrtle Austropuccinia psidii MF-1, a brazilian biotype.</title>
        <authorList>
            <person name="Quecine M.C."/>
            <person name="Pachon D.M.R."/>
            <person name="Bonatelli M.L."/>
            <person name="Correr F.H."/>
            <person name="Franceschini L.M."/>
            <person name="Leite T.F."/>
            <person name="Margarido G.R.A."/>
            <person name="Almeida C.A."/>
            <person name="Ferrarezi J.A."/>
            <person name="Labate C.A."/>
        </authorList>
    </citation>
    <scope>NUCLEOTIDE SEQUENCE</scope>
    <source>
        <strain evidence="2">MF-1</strain>
    </source>
</reference>
<dbReference type="OrthoDB" id="5552562at2759"/>
<accession>A0A9Q3P5C2</accession>
<feature type="compositionally biased region" description="Low complexity" evidence="1">
    <location>
        <begin position="87"/>
        <end position="100"/>
    </location>
</feature>
<dbReference type="Proteomes" id="UP000765509">
    <property type="component" value="Unassembled WGS sequence"/>
</dbReference>
<evidence type="ECO:0000313" key="2">
    <source>
        <dbReference type="EMBL" id="MBW0548857.1"/>
    </source>
</evidence>
<evidence type="ECO:0000256" key="1">
    <source>
        <dbReference type="SAM" id="MobiDB-lite"/>
    </source>
</evidence>
<dbReference type="AlphaFoldDB" id="A0A9Q3P5C2"/>
<comment type="caution">
    <text evidence="2">The sequence shown here is derived from an EMBL/GenBank/DDBJ whole genome shotgun (WGS) entry which is preliminary data.</text>
</comment>
<dbReference type="EMBL" id="AVOT02054113">
    <property type="protein sequence ID" value="MBW0548857.1"/>
    <property type="molecule type" value="Genomic_DNA"/>
</dbReference>
<proteinExistence type="predicted"/>
<feature type="region of interest" description="Disordered" evidence="1">
    <location>
        <begin position="71"/>
        <end position="114"/>
    </location>
</feature>
<evidence type="ECO:0000313" key="3">
    <source>
        <dbReference type="Proteomes" id="UP000765509"/>
    </source>
</evidence>
<organism evidence="2 3">
    <name type="scientific">Austropuccinia psidii MF-1</name>
    <dbReference type="NCBI Taxonomy" id="1389203"/>
    <lineage>
        <taxon>Eukaryota</taxon>
        <taxon>Fungi</taxon>
        <taxon>Dikarya</taxon>
        <taxon>Basidiomycota</taxon>
        <taxon>Pucciniomycotina</taxon>
        <taxon>Pucciniomycetes</taxon>
        <taxon>Pucciniales</taxon>
        <taxon>Sphaerophragmiaceae</taxon>
        <taxon>Austropuccinia</taxon>
    </lineage>
</organism>